<dbReference type="Proteomes" id="UP000554342">
    <property type="component" value="Unassembled WGS sequence"/>
</dbReference>
<reference evidence="2 3" key="1">
    <citation type="submission" date="2020-08" db="EMBL/GenBank/DDBJ databases">
        <title>Genomic Encyclopedia of Type Strains, Phase IV (KMG-IV): sequencing the most valuable type-strain genomes for metagenomic binning, comparative biology and taxonomic classification.</title>
        <authorList>
            <person name="Goeker M."/>
        </authorList>
    </citation>
    <scope>NUCLEOTIDE SEQUENCE [LARGE SCALE GENOMIC DNA]</scope>
    <source>
        <strain evidence="2 3">DSM 27203</strain>
    </source>
</reference>
<evidence type="ECO:0000313" key="3">
    <source>
        <dbReference type="Proteomes" id="UP000554342"/>
    </source>
</evidence>
<dbReference type="AlphaFoldDB" id="A0A840YUG3"/>
<protein>
    <submittedName>
        <fullName evidence="2">Uncharacterized protein</fullName>
    </submittedName>
</protein>
<feature type="transmembrane region" description="Helical" evidence="1">
    <location>
        <begin position="46"/>
        <end position="65"/>
    </location>
</feature>
<evidence type="ECO:0000313" key="2">
    <source>
        <dbReference type="EMBL" id="MBB5717273.1"/>
    </source>
</evidence>
<sequence>MKTAIGWTTTLLLCWAAMTAIAFTAYQLGEFHRFALTTRGMETDHIARTLLLGIVGGTACAVAFLRNMKMRLSLD</sequence>
<proteinExistence type="predicted"/>
<keyword evidence="1" id="KW-1133">Transmembrane helix</keyword>
<organism evidence="2 3">
    <name type="scientific">Stakelama sediminis</name>
    <dbReference type="NCBI Taxonomy" id="463200"/>
    <lineage>
        <taxon>Bacteria</taxon>
        <taxon>Pseudomonadati</taxon>
        <taxon>Pseudomonadota</taxon>
        <taxon>Alphaproteobacteria</taxon>
        <taxon>Sphingomonadales</taxon>
        <taxon>Sphingomonadaceae</taxon>
        <taxon>Stakelama</taxon>
    </lineage>
</organism>
<accession>A0A840YUG3</accession>
<keyword evidence="1" id="KW-0812">Transmembrane</keyword>
<dbReference type="EMBL" id="JACIJI010000001">
    <property type="protein sequence ID" value="MBB5717273.1"/>
    <property type="molecule type" value="Genomic_DNA"/>
</dbReference>
<gene>
    <name evidence="2" type="ORF">FHR23_000180</name>
</gene>
<name>A0A840YUG3_9SPHN</name>
<comment type="caution">
    <text evidence="2">The sequence shown here is derived from an EMBL/GenBank/DDBJ whole genome shotgun (WGS) entry which is preliminary data.</text>
</comment>
<evidence type="ECO:0000256" key="1">
    <source>
        <dbReference type="SAM" id="Phobius"/>
    </source>
</evidence>
<keyword evidence="1" id="KW-0472">Membrane</keyword>
<dbReference type="RefSeq" id="WP_184001066.1">
    <property type="nucleotide sequence ID" value="NZ_BAABIF010000004.1"/>
</dbReference>
<keyword evidence="3" id="KW-1185">Reference proteome</keyword>